<evidence type="ECO:0000313" key="10">
    <source>
        <dbReference type="Proteomes" id="UP000652755"/>
    </source>
</evidence>
<dbReference type="PANTHER" id="PTHR40074:SF2">
    <property type="entry name" value="O-ACETYLTRANSFERASE WECH"/>
    <property type="match status" value="1"/>
</dbReference>
<name>A0ABR7KUS2_9SPHI</name>
<feature type="transmembrane region" description="Helical" evidence="7">
    <location>
        <begin position="187"/>
        <end position="205"/>
    </location>
</feature>
<accession>A0ABR7KUS2</accession>
<evidence type="ECO:0000313" key="9">
    <source>
        <dbReference type="EMBL" id="MBC6111859.1"/>
    </source>
</evidence>
<keyword evidence="9" id="KW-0012">Acyltransferase</keyword>
<feature type="transmembrane region" description="Helical" evidence="7">
    <location>
        <begin position="160"/>
        <end position="181"/>
    </location>
</feature>
<dbReference type="RefSeq" id="WP_187072292.1">
    <property type="nucleotide sequence ID" value="NZ_JACRYL010000014.1"/>
</dbReference>
<keyword evidence="3" id="KW-1003">Cell membrane</keyword>
<organism evidence="9 10">
    <name type="scientific">Pedobacter fastidiosus</name>
    <dbReference type="NCBI Taxonomy" id="2765361"/>
    <lineage>
        <taxon>Bacteria</taxon>
        <taxon>Pseudomonadati</taxon>
        <taxon>Bacteroidota</taxon>
        <taxon>Sphingobacteriia</taxon>
        <taxon>Sphingobacteriales</taxon>
        <taxon>Sphingobacteriaceae</taxon>
        <taxon>Pedobacter</taxon>
    </lineage>
</organism>
<evidence type="ECO:0000256" key="4">
    <source>
        <dbReference type="ARBA" id="ARBA00022692"/>
    </source>
</evidence>
<dbReference type="PANTHER" id="PTHR40074">
    <property type="entry name" value="O-ACETYLTRANSFERASE WECH"/>
    <property type="match status" value="1"/>
</dbReference>
<feature type="transmembrane region" description="Helical" evidence="7">
    <location>
        <begin position="287"/>
        <end position="303"/>
    </location>
</feature>
<evidence type="ECO:0000256" key="1">
    <source>
        <dbReference type="ARBA" id="ARBA00004651"/>
    </source>
</evidence>
<comment type="subcellular location">
    <subcellularLocation>
        <location evidence="1">Cell membrane</location>
        <topology evidence="1">Multi-pass membrane protein</topology>
    </subcellularLocation>
</comment>
<dbReference type="GO" id="GO:0016746">
    <property type="term" value="F:acyltransferase activity"/>
    <property type="evidence" value="ECO:0007669"/>
    <property type="project" value="UniProtKB-KW"/>
</dbReference>
<feature type="transmembrane region" description="Helical" evidence="7">
    <location>
        <begin position="250"/>
        <end position="267"/>
    </location>
</feature>
<evidence type="ECO:0000256" key="2">
    <source>
        <dbReference type="ARBA" id="ARBA00007400"/>
    </source>
</evidence>
<evidence type="ECO:0000259" key="8">
    <source>
        <dbReference type="Pfam" id="PF01757"/>
    </source>
</evidence>
<feature type="transmembrane region" description="Helical" evidence="7">
    <location>
        <begin position="134"/>
        <end position="153"/>
    </location>
</feature>
<evidence type="ECO:0000256" key="7">
    <source>
        <dbReference type="SAM" id="Phobius"/>
    </source>
</evidence>
<dbReference type="Pfam" id="PF01757">
    <property type="entry name" value="Acyl_transf_3"/>
    <property type="match status" value="1"/>
</dbReference>
<sequence length="341" mass="39623">MSESNAFTVQAKRNDYISFAKAFAIVTIVVYHFCMLIEMPDFLSRVAGLGGGGVHLFIFASGFGLYLSKYSTYKIFLKRRFSKVLYPYYLAVTFIFLFNYFWKIFDDDFTAYLSHIFLFKMFFEKYDTSFGGQFWFISTIIQLYLVYPLLLKLVNLLNPFLCLVGFIVISILYSLTISYLGYGELRVVNSFFIQYLWEFVLGMIVAKKGLIEKVISIKWYILSIIALVAYSVMALLVQNFGSFGKNLNDLFSFIGYFSISVIIFKVVKKSSKTFRAVIAFEKISYPLYLTHTFIFSLFFKFFFQKITLIHLPIIITISFIFAYLFSLVLNKLLVNNSAKNL</sequence>
<comment type="caution">
    <text evidence="9">The sequence shown here is derived from an EMBL/GenBank/DDBJ whole genome shotgun (WGS) entry which is preliminary data.</text>
</comment>
<feature type="domain" description="Acyltransferase 3" evidence="8">
    <location>
        <begin position="15"/>
        <end position="327"/>
    </location>
</feature>
<feature type="transmembrane region" description="Helical" evidence="7">
    <location>
        <begin position="88"/>
        <end position="105"/>
    </location>
</feature>
<dbReference type="InterPro" id="IPR002656">
    <property type="entry name" value="Acyl_transf_3_dom"/>
</dbReference>
<proteinExistence type="inferred from homology"/>
<feature type="transmembrane region" description="Helical" evidence="7">
    <location>
        <begin position="22"/>
        <end position="40"/>
    </location>
</feature>
<dbReference type="EMBL" id="JACRYL010000014">
    <property type="protein sequence ID" value="MBC6111859.1"/>
    <property type="molecule type" value="Genomic_DNA"/>
</dbReference>
<evidence type="ECO:0000256" key="5">
    <source>
        <dbReference type="ARBA" id="ARBA00022989"/>
    </source>
</evidence>
<comment type="similarity">
    <text evidence="2">Belongs to the acyltransferase 3 family.</text>
</comment>
<gene>
    <name evidence="9" type="ORF">H7U22_15655</name>
</gene>
<evidence type="ECO:0000256" key="6">
    <source>
        <dbReference type="ARBA" id="ARBA00023136"/>
    </source>
</evidence>
<feature type="transmembrane region" description="Helical" evidence="7">
    <location>
        <begin position="217"/>
        <end position="238"/>
    </location>
</feature>
<keyword evidence="4 7" id="KW-0812">Transmembrane</keyword>
<feature type="transmembrane region" description="Helical" evidence="7">
    <location>
        <begin position="309"/>
        <end position="329"/>
    </location>
</feature>
<evidence type="ECO:0000256" key="3">
    <source>
        <dbReference type="ARBA" id="ARBA00022475"/>
    </source>
</evidence>
<keyword evidence="10" id="KW-1185">Reference proteome</keyword>
<dbReference type="Proteomes" id="UP000652755">
    <property type="component" value="Unassembled WGS sequence"/>
</dbReference>
<keyword evidence="9" id="KW-0808">Transferase</keyword>
<keyword evidence="5 7" id="KW-1133">Transmembrane helix</keyword>
<feature type="transmembrane region" description="Helical" evidence="7">
    <location>
        <begin position="46"/>
        <end position="67"/>
    </location>
</feature>
<protein>
    <submittedName>
        <fullName evidence="9">Acyltransferase</fullName>
    </submittedName>
</protein>
<reference evidence="9 10" key="1">
    <citation type="submission" date="2020-08" db="EMBL/GenBank/DDBJ databases">
        <authorList>
            <person name="Sun Q."/>
            <person name="Inoue M."/>
        </authorList>
    </citation>
    <scope>NUCLEOTIDE SEQUENCE [LARGE SCALE GENOMIC DNA]</scope>
    <source>
        <strain evidence="9 10">CCM 8938</strain>
    </source>
</reference>
<keyword evidence="6 7" id="KW-0472">Membrane</keyword>